<dbReference type="InterPro" id="IPR055712">
    <property type="entry name" value="DUF7288"/>
</dbReference>
<protein>
    <submittedName>
        <fullName evidence="1">Uncharacterized protein</fullName>
    </submittedName>
</protein>
<keyword evidence="2" id="KW-1185">Reference proteome</keyword>
<dbReference type="RefSeq" id="WP_162413199.1">
    <property type="nucleotide sequence ID" value="NZ_JAHQXE010000002.1"/>
</dbReference>
<organism evidence="1 2">
    <name type="scientific">Haloarcula salina</name>
    <dbReference type="NCBI Taxonomy" id="1429914"/>
    <lineage>
        <taxon>Archaea</taxon>
        <taxon>Methanobacteriati</taxon>
        <taxon>Methanobacteriota</taxon>
        <taxon>Stenosarchaea group</taxon>
        <taxon>Halobacteria</taxon>
        <taxon>Halobacteriales</taxon>
        <taxon>Haloarculaceae</taxon>
        <taxon>Haloarcula</taxon>
    </lineage>
</organism>
<reference evidence="1" key="1">
    <citation type="submission" date="2021-06" db="EMBL/GenBank/DDBJ databases">
        <title>New haloarchaea isolates fom saline soil.</title>
        <authorList>
            <person name="Duran-Viseras A."/>
            <person name="Sanchez-Porro C.S."/>
            <person name="Ventosa A."/>
        </authorList>
    </citation>
    <scope>NUCLEOTIDE SEQUENCE</scope>
    <source>
        <strain evidence="1">JCM 18369</strain>
    </source>
</reference>
<evidence type="ECO:0000313" key="2">
    <source>
        <dbReference type="Proteomes" id="UP001166304"/>
    </source>
</evidence>
<evidence type="ECO:0000313" key="1">
    <source>
        <dbReference type="EMBL" id="MBV0902021.1"/>
    </source>
</evidence>
<comment type="caution">
    <text evidence="1">The sequence shown here is derived from an EMBL/GenBank/DDBJ whole genome shotgun (WGS) entry which is preliminary data.</text>
</comment>
<dbReference type="AlphaFoldDB" id="A0AA41KHQ5"/>
<accession>A0AA41KHQ5</accession>
<dbReference type="Pfam" id="PF23959">
    <property type="entry name" value="DUF7288"/>
    <property type="match status" value="1"/>
</dbReference>
<dbReference type="EMBL" id="JAHQXE010000002">
    <property type="protein sequence ID" value="MBV0902021.1"/>
    <property type="molecule type" value="Genomic_DNA"/>
</dbReference>
<sequence length="190" mass="20275">MRGQAYTLEGVLAAIVVVTATVYGLSAVDTGPFQTGAEQRTAELDARAADLLSLAAETGTLQNATRCYSVGAPTLNGNQTGSTTEFERMLNHTFDRQGDEYNIYLSYWDRGANDRKTDLVSQAATRNAADNPADAAVATETVTLTDDMPTRIGDCSGTGPPLSAVGDYFAPDARPDSIVYNVVEVRLVVW</sequence>
<proteinExistence type="predicted"/>
<dbReference type="Proteomes" id="UP001166304">
    <property type="component" value="Unassembled WGS sequence"/>
</dbReference>
<gene>
    <name evidence="1" type="ORF">KTS37_09490</name>
</gene>
<name>A0AA41KHQ5_9EURY</name>